<proteinExistence type="predicted"/>
<feature type="chain" id="PRO_5029021168" evidence="2">
    <location>
        <begin position="33"/>
        <end position="90"/>
    </location>
</feature>
<feature type="signal peptide" evidence="2">
    <location>
        <begin position="1"/>
        <end position="32"/>
    </location>
</feature>
<reference evidence="4" key="1">
    <citation type="submission" date="2019-10" db="EMBL/GenBank/DDBJ databases">
        <title>Antimicrobial potential of Antarctic Bacteria.</title>
        <authorList>
            <person name="Benaud N."/>
            <person name="Edwards R.J."/>
            <person name="Ferrari B.C."/>
        </authorList>
    </citation>
    <scope>NUCLEOTIDE SEQUENCE [LARGE SCALE GENOMIC DNA]</scope>
    <source>
        <strain evidence="4">NBSH44</strain>
    </source>
</reference>
<evidence type="ECO:0000313" key="3">
    <source>
        <dbReference type="EMBL" id="QNE78086.1"/>
    </source>
</evidence>
<protein>
    <submittedName>
        <fullName evidence="3">Uncharacterized protein</fullName>
    </submittedName>
</protein>
<dbReference type="RefSeq" id="WP_185301546.1">
    <property type="nucleotide sequence ID" value="NZ_CP045702.1"/>
</dbReference>
<dbReference type="Proteomes" id="UP000515307">
    <property type="component" value="Chromosome"/>
</dbReference>
<evidence type="ECO:0000256" key="2">
    <source>
        <dbReference type="SAM" id="SignalP"/>
    </source>
</evidence>
<gene>
    <name evidence="3" type="ORF">F0344_28935</name>
</gene>
<keyword evidence="2" id="KW-0732">Signal</keyword>
<dbReference type="AlphaFoldDB" id="A0A7G7BRX1"/>
<keyword evidence="4" id="KW-1185">Reference proteome</keyword>
<organism evidence="3 4">
    <name type="scientific">Streptomyces finlayi</name>
    <dbReference type="NCBI Taxonomy" id="67296"/>
    <lineage>
        <taxon>Bacteria</taxon>
        <taxon>Bacillati</taxon>
        <taxon>Actinomycetota</taxon>
        <taxon>Actinomycetes</taxon>
        <taxon>Kitasatosporales</taxon>
        <taxon>Streptomycetaceae</taxon>
        <taxon>Streptomyces</taxon>
    </lineage>
</organism>
<evidence type="ECO:0000256" key="1">
    <source>
        <dbReference type="SAM" id="MobiDB-lite"/>
    </source>
</evidence>
<name>A0A7G7BRX1_9ACTN</name>
<accession>A0A7G7BRX1</accession>
<feature type="region of interest" description="Disordered" evidence="1">
    <location>
        <begin position="61"/>
        <end position="90"/>
    </location>
</feature>
<dbReference type="EMBL" id="CP045702">
    <property type="protein sequence ID" value="QNE78086.1"/>
    <property type="molecule type" value="Genomic_DNA"/>
</dbReference>
<dbReference type="KEGG" id="sfiy:F0344_28935"/>
<evidence type="ECO:0000313" key="4">
    <source>
        <dbReference type="Proteomes" id="UP000515307"/>
    </source>
</evidence>
<feature type="compositionally biased region" description="Basic and acidic residues" evidence="1">
    <location>
        <begin position="61"/>
        <end position="83"/>
    </location>
</feature>
<sequence length="90" mass="9270">MHLRTKRTNLGTLTTALALGAALLVPSAPGQAAVDAVPAGSGGRITVRLAPGTYVTADHPRTPARDAAHHDVADHLAGEDGRTPHRSTQH</sequence>